<feature type="transmembrane region" description="Helical" evidence="7">
    <location>
        <begin position="329"/>
        <end position="349"/>
    </location>
</feature>
<organism evidence="8 9">
    <name type="scientific">Hibiscus sabdariffa</name>
    <name type="common">roselle</name>
    <dbReference type="NCBI Taxonomy" id="183260"/>
    <lineage>
        <taxon>Eukaryota</taxon>
        <taxon>Viridiplantae</taxon>
        <taxon>Streptophyta</taxon>
        <taxon>Embryophyta</taxon>
        <taxon>Tracheophyta</taxon>
        <taxon>Spermatophyta</taxon>
        <taxon>Magnoliopsida</taxon>
        <taxon>eudicotyledons</taxon>
        <taxon>Gunneridae</taxon>
        <taxon>Pentapetalae</taxon>
        <taxon>rosids</taxon>
        <taxon>malvids</taxon>
        <taxon>Malvales</taxon>
        <taxon>Malvaceae</taxon>
        <taxon>Malvoideae</taxon>
        <taxon>Hibiscus</taxon>
    </lineage>
</organism>
<dbReference type="InterPro" id="IPR000109">
    <property type="entry name" value="POT_fam"/>
</dbReference>
<keyword evidence="9" id="KW-1185">Reference proteome</keyword>
<evidence type="ECO:0000256" key="6">
    <source>
        <dbReference type="SAM" id="MobiDB-lite"/>
    </source>
</evidence>
<dbReference type="PANTHER" id="PTHR11654">
    <property type="entry name" value="OLIGOPEPTIDE TRANSPORTER-RELATED"/>
    <property type="match status" value="1"/>
</dbReference>
<evidence type="ECO:0000256" key="3">
    <source>
        <dbReference type="ARBA" id="ARBA00022692"/>
    </source>
</evidence>
<keyword evidence="4 7" id="KW-1133">Transmembrane helix</keyword>
<feature type="region of interest" description="Disordered" evidence="6">
    <location>
        <begin position="524"/>
        <end position="582"/>
    </location>
</feature>
<evidence type="ECO:0000256" key="4">
    <source>
        <dbReference type="ARBA" id="ARBA00022989"/>
    </source>
</evidence>
<feature type="transmembrane region" description="Helical" evidence="7">
    <location>
        <begin position="407"/>
        <end position="429"/>
    </location>
</feature>
<feature type="transmembrane region" description="Helical" evidence="7">
    <location>
        <begin position="441"/>
        <end position="462"/>
    </location>
</feature>
<feature type="region of interest" description="Disordered" evidence="6">
    <location>
        <begin position="595"/>
        <end position="718"/>
    </location>
</feature>
<evidence type="ECO:0000313" key="8">
    <source>
        <dbReference type="EMBL" id="KAK8589161.1"/>
    </source>
</evidence>
<dbReference type="InterPro" id="IPR036259">
    <property type="entry name" value="MFS_trans_sf"/>
</dbReference>
<evidence type="ECO:0000256" key="1">
    <source>
        <dbReference type="ARBA" id="ARBA00004141"/>
    </source>
</evidence>
<evidence type="ECO:0000256" key="2">
    <source>
        <dbReference type="ARBA" id="ARBA00005982"/>
    </source>
</evidence>
<keyword evidence="3 7" id="KW-0812">Transmembrane</keyword>
<gene>
    <name evidence="8" type="ORF">V6N12_023565</name>
</gene>
<feature type="compositionally biased region" description="Polar residues" evidence="6">
    <location>
        <begin position="646"/>
        <end position="658"/>
    </location>
</feature>
<sequence length="718" mass="79329">MGFVANMVSMVLYFLSVMFFDIPTSANTLTNFMGSTFLLSLVGGFISDTFLTRYTTCLIFGFLEVLGLALMTIQASSKEFQPTFCGGKSSCIHGGKALMLYASLGLLALGSGGVKGALPALGGEQFDHKDPKEAKALARFFNWLLLSTTLGASVGVTGIVYLTTEKHKWYWGFFISTVATFTGFVVLALGKPFYHLRQPTIANSPFMRIAQVIALATENRRLVLPDKPDELYEVGEDEKCCMEERISHTNQFRFLDKAAIVPKDSDVTLSPWTVCTVTQVEEVKILTRMLPILCSTIIMNTCLAQLQTFSIQQGNIMDRKLGKLEVPAASIPIIPLVFMSILIPIYELFFVPFARKITHHPSGITQLQRVGVGLVLSAISMAIAGIIEVKRRDQAHKGKAISLFWLSFQYGIFGIADMFTLVGLMEFFYKEAPIGMRSLSTSFTWLSLSFGYFLSTVFVNIINSITERISSSGHGWIHGLDLNQSNLNLFYWFLAILSCLNFVNYLYWASWYKYKTEEPDHTEAEAKQLSVGPLVAEEENTPDGGVTQTHEAPFSVRTEDSKQQLIQEPDHSEAKAKDLSTGPLLAAEENTLDGGVTQTHEAPSSVQTEDSKQQLSQESNHPEAKAKDLSTGPPLTDEENTLDGGVTQTQEAPSSVQTEESKQQLIKELDHPEAKGKDLSTEPILAEEENTLDGEVTQTHEAPSSVQIEESKQQLRSC</sequence>
<proteinExistence type="inferred from homology"/>
<feature type="compositionally biased region" description="Basic and acidic residues" evidence="6">
    <location>
        <begin position="709"/>
        <end position="718"/>
    </location>
</feature>
<dbReference type="Proteomes" id="UP001472677">
    <property type="component" value="Unassembled WGS sequence"/>
</dbReference>
<feature type="compositionally biased region" description="Basic and acidic residues" evidence="6">
    <location>
        <begin position="659"/>
        <end position="680"/>
    </location>
</feature>
<reference evidence="8 9" key="1">
    <citation type="journal article" date="2024" name="G3 (Bethesda)">
        <title>Genome assembly of Hibiscus sabdariffa L. provides insights into metabolisms of medicinal natural products.</title>
        <authorList>
            <person name="Kim T."/>
        </authorList>
    </citation>
    <scope>NUCLEOTIDE SEQUENCE [LARGE SCALE GENOMIC DNA]</scope>
    <source>
        <strain evidence="8">TK-2024</strain>
        <tissue evidence="8">Old leaves</tissue>
    </source>
</reference>
<dbReference type="SUPFAM" id="SSF103473">
    <property type="entry name" value="MFS general substrate transporter"/>
    <property type="match status" value="1"/>
</dbReference>
<dbReference type="EMBL" id="JBBPBM010000004">
    <property type="protein sequence ID" value="KAK8589161.1"/>
    <property type="molecule type" value="Genomic_DNA"/>
</dbReference>
<feature type="transmembrane region" description="Helical" evidence="7">
    <location>
        <begin position="58"/>
        <end position="77"/>
    </location>
</feature>
<feature type="compositionally biased region" description="Basic and acidic residues" evidence="6">
    <location>
        <begin position="557"/>
        <end position="578"/>
    </location>
</feature>
<feature type="compositionally biased region" description="Polar residues" evidence="6">
    <location>
        <begin position="696"/>
        <end position="708"/>
    </location>
</feature>
<feature type="transmembrane region" description="Helical" evidence="7">
    <location>
        <begin position="32"/>
        <end position="51"/>
    </location>
</feature>
<evidence type="ECO:0000313" key="9">
    <source>
        <dbReference type="Proteomes" id="UP001472677"/>
    </source>
</evidence>
<dbReference type="Pfam" id="PF00854">
    <property type="entry name" value="PTR2"/>
    <property type="match status" value="1"/>
</dbReference>
<comment type="subcellular location">
    <subcellularLocation>
        <location evidence="1">Membrane</location>
        <topology evidence="1">Multi-pass membrane protein</topology>
    </subcellularLocation>
</comment>
<feature type="transmembrane region" description="Helical" evidence="7">
    <location>
        <begin position="489"/>
        <end position="508"/>
    </location>
</feature>
<evidence type="ECO:0000256" key="5">
    <source>
        <dbReference type="ARBA" id="ARBA00023136"/>
    </source>
</evidence>
<feature type="compositionally biased region" description="Polar residues" evidence="6">
    <location>
        <begin position="596"/>
        <end position="619"/>
    </location>
</feature>
<comment type="similarity">
    <text evidence="2">Belongs to the major facilitator superfamily. Proton-dependent oligopeptide transporter (POT/PTR) (TC 2.A.17) family.</text>
</comment>
<comment type="caution">
    <text evidence="8">The sequence shown here is derived from an EMBL/GenBank/DDBJ whole genome shotgun (WGS) entry which is preliminary data.</text>
</comment>
<feature type="transmembrane region" description="Helical" evidence="7">
    <location>
        <begin position="370"/>
        <end position="387"/>
    </location>
</feature>
<evidence type="ECO:0000256" key="7">
    <source>
        <dbReference type="SAM" id="Phobius"/>
    </source>
</evidence>
<feature type="transmembrane region" description="Helical" evidence="7">
    <location>
        <begin position="169"/>
        <end position="189"/>
    </location>
</feature>
<feature type="transmembrane region" description="Helical" evidence="7">
    <location>
        <begin position="97"/>
        <end position="122"/>
    </location>
</feature>
<feature type="transmembrane region" description="Helical" evidence="7">
    <location>
        <begin position="143"/>
        <end position="163"/>
    </location>
</feature>
<feature type="transmembrane region" description="Helical" evidence="7">
    <location>
        <begin position="7"/>
        <end position="26"/>
    </location>
</feature>
<keyword evidence="5 7" id="KW-0472">Membrane</keyword>
<accession>A0ABR2FY12</accession>
<name>A0ABR2FY12_9ROSI</name>
<dbReference type="Gene3D" id="1.20.1250.20">
    <property type="entry name" value="MFS general substrate transporter like domains"/>
    <property type="match status" value="1"/>
</dbReference>
<protein>
    <submittedName>
        <fullName evidence="8">Uncharacterized protein</fullName>
    </submittedName>
</protein>